<dbReference type="FunFam" id="3.40.50.300:FF:001145">
    <property type="entry name" value="Putative dynein heavy chain"/>
    <property type="match status" value="1"/>
</dbReference>
<dbReference type="InterPro" id="IPR027417">
    <property type="entry name" value="P-loop_NTPase"/>
</dbReference>
<evidence type="ECO:0000313" key="3">
    <source>
        <dbReference type="Proteomes" id="UP001497497"/>
    </source>
</evidence>
<protein>
    <recommendedName>
        <fullName evidence="1">Dynein heavy chain ATP-binding dynein motor region domain-containing protein</fullName>
    </recommendedName>
</protein>
<name>A0AAV2IR86_LYMST</name>
<dbReference type="Gene3D" id="3.40.50.300">
    <property type="entry name" value="P-loop containing nucleotide triphosphate hydrolases"/>
    <property type="match status" value="1"/>
</dbReference>
<gene>
    <name evidence="2" type="ORF">GSLYS_00021890001</name>
</gene>
<dbReference type="GO" id="GO:0045505">
    <property type="term" value="F:dynein intermediate chain binding"/>
    <property type="evidence" value="ECO:0007669"/>
    <property type="project" value="InterPro"/>
</dbReference>
<dbReference type="PANTHER" id="PTHR22878">
    <property type="entry name" value="DYNEIN HEAVY CHAIN 6, AXONEMAL-LIKE-RELATED"/>
    <property type="match status" value="1"/>
</dbReference>
<evidence type="ECO:0000313" key="2">
    <source>
        <dbReference type="EMBL" id="CAL1548573.1"/>
    </source>
</evidence>
<feature type="non-terminal residue" evidence="2">
    <location>
        <position position="1"/>
    </location>
</feature>
<dbReference type="GO" id="GO:0007018">
    <property type="term" value="P:microtubule-based movement"/>
    <property type="evidence" value="ECO:0007669"/>
    <property type="project" value="InterPro"/>
</dbReference>
<dbReference type="GO" id="GO:0051959">
    <property type="term" value="F:dynein light intermediate chain binding"/>
    <property type="evidence" value="ECO:0007669"/>
    <property type="project" value="InterPro"/>
</dbReference>
<dbReference type="Pfam" id="PF12781">
    <property type="entry name" value="AAA_9"/>
    <property type="match status" value="1"/>
</dbReference>
<accession>A0AAV2IR86</accession>
<dbReference type="Proteomes" id="UP001497497">
    <property type="component" value="Unassembled WGS sequence"/>
</dbReference>
<evidence type="ECO:0000259" key="1">
    <source>
        <dbReference type="Pfam" id="PF12781"/>
    </source>
</evidence>
<dbReference type="GO" id="GO:0030286">
    <property type="term" value="C:dynein complex"/>
    <property type="evidence" value="ECO:0007669"/>
    <property type="project" value="InterPro"/>
</dbReference>
<dbReference type="InterPro" id="IPR035706">
    <property type="entry name" value="AAA_9"/>
</dbReference>
<keyword evidence="3" id="KW-1185">Reference proteome</keyword>
<reference evidence="2 3" key="1">
    <citation type="submission" date="2024-04" db="EMBL/GenBank/DDBJ databases">
        <authorList>
            <consortium name="Genoscope - CEA"/>
            <person name="William W."/>
        </authorList>
    </citation>
    <scope>NUCLEOTIDE SEQUENCE [LARGE SCALE GENOMIC DNA]</scope>
</reference>
<feature type="domain" description="Dynein heavy chain ATP-binding dynein motor region" evidence="1">
    <location>
        <begin position="34"/>
        <end position="189"/>
    </location>
</feature>
<dbReference type="PANTHER" id="PTHR22878:SF68">
    <property type="entry name" value="DYNEIN HEAVY CHAIN 6, AXONEMAL-LIKE"/>
    <property type="match status" value="1"/>
</dbReference>
<organism evidence="2 3">
    <name type="scientific">Lymnaea stagnalis</name>
    <name type="common">Great pond snail</name>
    <name type="synonym">Helix stagnalis</name>
    <dbReference type="NCBI Taxonomy" id="6523"/>
    <lineage>
        <taxon>Eukaryota</taxon>
        <taxon>Metazoa</taxon>
        <taxon>Spiralia</taxon>
        <taxon>Lophotrochozoa</taxon>
        <taxon>Mollusca</taxon>
        <taxon>Gastropoda</taxon>
        <taxon>Heterobranchia</taxon>
        <taxon>Euthyneura</taxon>
        <taxon>Panpulmonata</taxon>
        <taxon>Hygrophila</taxon>
        <taxon>Lymnaeoidea</taxon>
        <taxon>Lymnaeidae</taxon>
        <taxon>Lymnaea</taxon>
    </lineage>
</organism>
<dbReference type="InterPro" id="IPR026983">
    <property type="entry name" value="DHC"/>
</dbReference>
<sequence>KLTSGWTSRLSELQIPVTQNMTLVTVLADAFEIRQWNADGLPKDQVSIENAILVIRGRRWPLMIDPQEQANRWIRNKELVHKLKVVKMTDANFLRTLEACIRTGIPVLMEDVGEVLDPALEPILLKQTFIQGGRLLIRLGDSDIDYDKNFKFYLTTKLSNPHYLPEVCIKVTIINFTVTKKGLEDQLLG</sequence>
<comment type="caution">
    <text evidence="2">The sequence shown here is derived from an EMBL/GenBank/DDBJ whole genome shotgun (WGS) entry which is preliminary data.</text>
</comment>
<proteinExistence type="predicted"/>
<dbReference type="AlphaFoldDB" id="A0AAV2IR86"/>
<dbReference type="EMBL" id="CAXITT010001446">
    <property type="protein sequence ID" value="CAL1548573.1"/>
    <property type="molecule type" value="Genomic_DNA"/>
</dbReference>